<evidence type="ECO:0000256" key="5">
    <source>
        <dbReference type="ARBA" id="ARBA00023163"/>
    </source>
</evidence>
<dbReference type="NCBIfam" id="TIGR02937">
    <property type="entry name" value="sigma70-ECF"/>
    <property type="match status" value="1"/>
</dbReference>
<dbReference type="Pfam" id="PF08281">
    <property type="entry name" value="Sigma70_r4_2"/>
    <property type="match status" value="1"/>
</dbReference>
<dbReference type="InterPro" id="IPR013249">
    <property type="entry name" value="RNA_pol_sigma70_r4_t2"/>
</dbReference>
<dbReference type="InterPro" id="IPR013325">
    <property type="entry name" value="RNA_pol_sigma_r2"/>
</dbReference>
<keyword evidence="9" id="KW-1185">Reference proteome</keyword>
<dbReference type="PANTHER" id="PTHR43133">
    <property type="entry name" value="RNA POLYMERASE ECF-TYPE SIGMA FACTO"/>
    <property type="match status" value="1"/>
</dbReference>
<dbReference type="InterPro" id="IPR007627">
    <property type="entry name" value="RNA_pol_sigma70_r2"/>
</dbReference>
<dbReference type="SUPFAM" id="SSF88659">
    <property type="entry name" value="Sigma3 and sigma4 domains of RNA polymerase sigma factors"/>
    <property type="match status" value="1"/>
</dbReference>
<reference evidence="8" key="1">
    <citation type="journal article" date="2014" name="Int. J. Syst. Evol. Microbiol.">
        <title>Complete genome sequence of Corynebacterium casei LMG S-19264T (=DSM 44701T), isolated from a smear-ripened cheese.</title>
        <authorList>
            <consortium name="US DOE Joint Genome Institute (JGI-PGF)"/>
            <person name="Walter F."/>
            <person name="Albersmeier A."/>
            <person name="Kalinowski J."/>
            <person name="Ruckert C."/>
        </authorList>
    </citation>
    <scope>NUCLEOTIDE SEQUENCE</scope>
    <source>
        <strain evidence="8">CGMCC 1.10998</strain>
    </source>
</reference>
<dbReference type="GO" id="GO:0006352">
    <property type="term" value="P:DNA-templated transcription initiation"/>
    <property type="evidence" value="ECO:0007669"/>
    <property type="project" value="InterPro"/>
</dbReference>
<comment type="similarity">
    <text evidence="1">Belongs to the sigma-70 factor family. ECF subfamily.</text>
</comment>
<evidence type="ECO:0000313" key="9">
    <source>
        <dbReference type="Proteomes" id="UP000637423"/>
    </source>
</evidence>
<proteinExistence type="inferred from homology"/>
<organism evidence="8 9">
    <name type="scientific">Undibacterium terreum</name>
    <dbReference type="NCBI Taxonomy" id="1224302"/>
    <lineage>
        <taxon>Bacteria</taxon>
        <taxon>Pseudomonadati</taxon>
        <taxon>Pseudomonadota</taxon>
        <taxon>Betaproteobacteria</taxon>
        <taxon>Burkholderiales</taxon>
        <taxon>Oxalobacteraceae</taxon>
        <taxon>Undibacterium</taxon>
    </lineage>
</organism>
<evidence type="ECO:0000259" key="7">
    <source>
        <dbReference type="Pfam" id="PF08281"/>
    </source>
</evidence>
<dbReference type="AlphaFoldDB" id="A0A916V163"/>
<dbReference type="InterPro" id="IPR014284">
    <property type="entry name" value="RNA_pol_sigma-70_dom"/>
</dbReference>
<dbReference type="SUPFAM" id="SSF88946">
    <property type="entry name" value="Sigma2 domain of RNA polymerase sigma factors"/>
    <property type="match status" value="1"/>
</dbReference>
<gene>
    <name evidence="8" type="ORF">GCM10011396_55020</name>
</gene>
<keyword evidence="5" id="KW-0804">Transcription</keyword>
<dbReference type="CDD" id="cd06171">
    <property type="entry name" value="Sigma70_r4"/>
    <property type="match status" value="1"/>
</dbReference>
<evidence type="ECO:0000259" key="6">
    <source>
        <dbReference type="Pfam" id="PF04542"/>
    </source>
</evidence>
<name>A0A916V163_9BURK</name>
<dbReference type="InterPro" id="IPR039425">
    <property type="entry name" value="RNA_pol_sigma-70-like"/>
</dbReference>
<dbReference type="GO" id="GO:0016987">
    <property type="term" value="F:sigma factor activity"/>
    <property type="evidence" value="ECO:0007669"/>
    <property type="project" value="UniProtKB-KW"/>
</dbReference>
<dbReference type="PANTHER" id="PTHR43133:SF58">
    <property type="entry name" value="ECF RNA POLYMERASE SIGMA FACTOR SIGD"/>
    <property type="match status" value="1"/>
</dbReference>
<keyword evidence="2" id="KW-0805">Transcription regulation</keyword>
<evidence type="ECO:0000256" key="3">
    <source>
        <dbReference type="ARBA" id="ARBA00023082"/>
    </source>
</evidence>
<keyword evidence="3" id="KW-0731">Sigma factor</keyword>
<accession>A0A916V163</accession>
<dbReference type="InterPro" id="IPR013324">
    <property type="entry name" value="RNA_pol_sigma_r3/r4-like"/>
</dbReference>
<evidence type="ECO:0000256" key="2">
    <source>
        <dbReference type="ARBA" id="ARBA00023015"/>
    </source>
</evidence>
<dbReference type="Pfam" id="PF04542">
    <property type="entry name" value="Sigma70_r2"/>
    <property type="match status" value="1"/>
</dbReference>
<dbReference type="Gene3D" id="1.10.1740.10">
    <property type="match status" value="1"/>
</dbReference>
<feature type="domain" description="RNA polymerase sigma-70 region 2" evidence="6">
    <location>
        <begin position="55"/>
        <end position="121"/>
    </location>
</feature>
<comment type="caution">
    <text evidence="8">The sequence shown here is derived from an EMBL/GenBank/DDBJ whole genome shotgun (WGS) entry which is preliminary data.</text>
</comment>
<feature type="domain" description="RNA polymerase sigma factor 70 region 4 type 2" evidence="7">
    <location>
        <begin position="151"/>
        <end position="202"/>
    </location>
</feature>
<dbReference type="EMBL" id="BMED01000009">
    <property type="protein sequence ID" value="GGD00456.1"/>
    <property type="molecule type" value="Genomic_DNA"/>
</dbReference>
<evidence type="ECO:0000313" key="8">
    <source>
        <dbReference type="EMBL" id="GGD00456.1"/>
    </source>
</evidence>
<evidence type="ECO:0000256" key="1">
    <source>
        <dbReference type="ARBA" id="ARBA00010641"/>
    </source>
</evidence>
<keyword evidence="4" id="KW-0238">DNA-binding</keyword>
<evidence type="ECO:0000256" key="4">
    <source>
        <dbReference type="ARBA" id="ARBA00023125"/>
    </source>
</evidence>
<dbReference type="Proteomes" id="UP000637423">
    <property type="component" value="Unassembled WGS sequence"/>
</dbReference>
<dbReference type="GO" id="GO:0003677">
    <property type="term" value="F:DNA binding"/>
    <property type="evidence" value="ECO:0007669"/>
    <property type="project" value="UniProtKB-KW"/>
</dbReference>
<dbReference type="Gene3D" id="1.10.10.10">
    <property type="entry name" value="Winged helix-like DNA-binding domain superfamily/Winged helix DNA-binding domain"/>
    <property type="match status" value="1"/>
</dbReference>
<sequence>MAPGESHLWLDKHHWEQGLTDTSPTENDASRAAWPQLMVRAQDGDQIAYARLLKAIVPVIRGLVRRKIHQDDALVEDVVQDVLLAVHRVRNTYDPIRPFLPWLCAIVSARAIDALRSRGRRQSWEVIDEEAVFEHRDPSIVDGHDKLAAHQQLDGLLSRLPDRQRQMVELVHLCEMSLVEAALASSMTLSAVKSMLHRAFTTLRRDKNTDYE</sequence>
<dbReference type="RefSeq" id="WP_188569387.1">
    <property type="nucleotide sequence ID" value="NZ_BMED01000009.1"/>
</dbReference>
<dbReference type="InterPro" id="IPR036388">
    <property type="entry name" value="WH-like_DNA-bd_sf"/>
</dbReference>
<reference evidence="8" key="2">
    <citation type="submission" date="2020-09" db="EMBL/GenBank/DDBJ databases">
        <authorList>
            <person name="Sun Q."/>
            <person name="Zhou Y."/>
        </authorList>
    </citation>
    <scope>NUCLEOTIDE SEQUENCE</scope>
    <source>
        <strain evidence="8">CGMCC 1.10998</strain>
    </source>
</reference>
<protein>
    <submittedName>
        <fullName evidence="8">Uncharacterized protein</fullName>
    </submittedName>
</protein>